<keyword evidence="1" id="KW-0732">Signal</keyword>
<sequence length="762" mass="80951">MKKNKREFSSARRTAAAVLAAAMLCTPVLAGQASAAAEKSTDFTTSELTKSIPQGAKVSSAAAAAAVRKLFPELTPDRVTTAEYSADYESDHIAVKSWRLTYTLPGSEDDSASATVDAVSGIVVDAYTTAFSARNTDPELTRDKAAERALAFLLRALPDKKASDFAGENESDESADTITPLFGSPDYSFWFLLKVNGVPSRSETLTVSVDRAGNVTAYTRGLSRLPYPSAVPKIAADKAREAFASAFGAKLAYIPSGSLEGALSGYYLGYAPSDASLAPIDASDGERLDPTTGLPYASAAAPEGEAVKSAASAPPEPLKTEEAARQRIEKLGLIPQGYKLSSQQTHTQDYPKKGTEVWVLDFRSVVKGRTNSINVQLDAATGQIYNYYFFDQAGQGASGAKAEAPSKARAAAWAAKLLPNAEKWRLVSAPQKGDPILTYGFQRYENGLPVLGDTASATFDAQGALTEYYVNEPSLSVRGSFPSPDAVKISAAEAKAKFLEATELGLYYNRFGRPTSGASNAGTSEMKLTYLPMLKSGSQLSVSNVLDASDGSWKTLNGPDASGHPSDAASDIAGHENEAALKEMLDHGVLTLDAAGKANPDARLTRGEWADMLARAMQPDYSVYDAYTGMALFRDVDVDSPYQAALGYLAGQNWVTPNKLSDFKPEAELTRDGLAHLLMGVLNYDKLAGYYNSAVDLPGIADSAAIEHKGDAALAMKLGLLPAVNGSFLPEKAVTRADAAFVLSKLADLQGKTDTFMNWNSW</sequence>
<evidence type="ECO:0000313" key="4">
    <source>
        <dbReference type="Proteomes" id="UP000800303"/>
    </source>
</evidence>
<reference evidence="3 4" key="1">
    <citation type="submission" date="2020-01" db="EMBL/GenBank/DDBJ databases">
        <title>Polyphasic characterisation and genomic insights into a novel alkali tolerant bacterium VR-M41.</title>
        <authorList>
            <person name="Vemuluri V.R."/>
        </authorList>
    </citation>
    <scope>NUCLEOTIDE SEQUENCE [LARGE SCALE GENOMIC DNA]</scope>
    <source>
        <strain evidence="3 4">VR-M41</strain>
    </source>
</reference>
<gene>
    <name evidence="3" type="ORF">GYN08_06335</name>
</gene>
<accession>A0ABX0F5P0</accession>
<comment type="caution">
    <text evidence="3">The sequence shown here is derived from an EMBL/GenBank/DDBJ whole genome shotgun (WGS) entry which is preliminary data.</text>
</comment>
<name>A0ABX0F5P0_9BACL</name>
<keyword evidence="4" id="KW-1185">Reference proteome</keyword>
<protein>
    <recommendedName>
        <fullName evidence="2">YcdB/YcdC repeated domain-containing protein</fullName>
    </recommendedName>
</protein>
<evidence type="ECO:0000259" key="2">
    <source>
        <dbReference type="Pfam" id="PF16244"/>
    </source>
</evidence>
<feature type="domain" description="YcdB/YcdC repeated" evidence="2">
    <location>
        <begin position="92"/>
        <end position="219"/>
    </location>
</feature>
<evidence type="ECO:0000256" key="1">
    <source>
        <dbReference type="SAM" id="SignalP"/>
    </source>
</evidence>
<organism evidence="3 4">
    <name type="scientific">Saccharibacillus alkalitolerans</name>
    <dbReference type="NCBI Taxonomy" id="2705290"/>
    <lineage>
        <taxon>Bacteria</taxon>
        <taxon>Bacillati</taxon>
        <taxon>Bacillota</taxon>
        <taxon>Bacilli</taxon>
        <taxon>Bacillales</taxon>
        <taxon>Paenibacillaceae</taxon>
        <taxon>Saccharibacillus</taxon>
    </lineage>
</organism>
<dbReference type="Pfam" id="PF16244">
    <property type="entry name" value="DUF4901"/>
    <property type="match status" value="2"/>
</dbReference>
<dbReference type="Proteomes" id="UP000800303">
    <property type="component" value="Unassembled WGS sequence"/>
</dbReference>
<feature type="signal peptide" evidence="1">
    <location>
        <begin position="1"/>
        <end position="30"/>
    </location>
</feature>
<proteinExistence type="predicted"/>
<dbReference type="EMBL" id="JAAFGS010000002">
    <property type="protein sequence ID" value="NGZ74928.1"/>
    <property type="molecule type" value="Genomic_DNA"/>
</dbReference>
<evidence type="ECO:0000313" key="3">
    <source>
        <dbReference type="EMBL" id="NGZ74928.1"/>
    </source>
</evidence>
<feature type="chain" id="PRO_5046324802" description="YcdB/YcdC repeated domain-containing protein" evidence="1">
    <location>
        <begin position="31"/>
        <end position="762"/>
    </location>
</feature>
<dbReference type="RefSeq" id="WP_166273255.1">
    <property type="nucleotide sequence ID" value="NZ_JAAFGS010000002.1"/>
</dbReference>
<feature type="domain" description="YcdB/YcdC repeated" evidence="2">
    <location>
        <begin position="322"/>
        <end position="471"/>
    </location>
</feature>
<dbReference type="InterPro" id="IPR032599">
    <property type="entry name" value="YcdB/YcdC_rep_domain"/>
</dbReference>